<dbReference type="GO" id="GO:0032993">
    <property type="term" value="C:protein-DNA complex"/>
    <property type="evidence" value="ECO:0007669"/>
    <property type="project" value="TreeGrafter"/>
</dbReference>
<evidence type="ECO:0000256" key="4">
    <source>
        <dbReference type="ARBA" id="ARBA00022553"/>
    </source>
</evidence>
<evidence type="ECO:0000259" key="16">
    <source>
        <dbReference type="PROSITE" id="PS50110"/>
    </source>
</evidence>
<evidence type="ECO:0000256" key="13">
    <source>
        <dbReference type="ARBA" id="ARBA00039976"/>
    </source>
</evidence>
<proteinExistence type="predicted"/>
<keyword evidence="7" id="KW-0843">Virulence</keyword>
<evidence type="ECO:0000256" key="3">
    <source>
        <dbReference type="ARBA" id="ARBA00022491"/>
    </source>
</evidence>
<evidence type="ECO:0000256" key="14">
    <source>
        <dbReference type="PROSITE-ProRule" id="PRU00169"/>
    </source>
</evidence>
<feature type="domain" description="OmpR/PhoB-type" evidence="17">
    <location>
        <begin position="124"/>
        <end position="222"/>
    </location>
</feature>
<dbReference type="InterPro" id="IPR039420">
    <property type="entry name" value="WalR-like"/>
</dbReference>
<dbReference type="Pfam" id="PF00072">
    <property type="entry name" value="Response_reg"/>
    <property type="match status" value="1"/>
</dbReference>
<keyword evidence="2" id="KW-0963">Cytoplasm</keyword>
<dbReference type="AlphaFoldDB" id="A0A430B9A2"/>
<dbReference type="Proteomes" id="UP000288028">
    <property type="component" value="Unassembled WGS sequence"/>
</dbReference>
<name>A0A430B9A2_9ENTE</name>
<evidence type="ECO:0000256" key="1">
    <source>
        <dbReference type="ARBA" id="ARBA00004496"/>
    </source>
</evidence>
<dbReference type="PANTHER" id="PTHR48111:SF49">
    <property type="entry name" value="HEME RESPONSE REGULATOR HSSR"/>
    <property type="match status" value="1"/>
</dbReference>
<dbReference type="InterPro" id="IPR036388">
    <property type="entry name" value="WH-like_DNA-bd_sf"/>
</dbReference>
<comment type="caution">
    <text evidence="18">The sequence shown here is derived from an EMBL/GenBank/DDBJ whole genome shotgun (WGS) entry which is preliminary data.</text>
</comment>
<dbReference type="Gene3D" id="1.10.10.10">
    <property type="entry name" value="Winged helix-like DNA-binding domain superfamily/Winged helix DNA-binding domain"/>
    <property type="match status" value="1"/>
</dbReference>
<dbReference type="InterPro" id="IPR001867">
    <property type="entry name" value="OmpR/PhoB-type_DNA-bd"/>
</dbReference>
<evidence type="ECO:0000256" key="9">
    <source>
        <dbReference type="ARBA" id="ARBA00023159"/>
    </source>
</evidence>
<dbReference type="EMBL" id="NGKB01000001">
    <property type="protein sequence ID" value="RSU16895.1"/>
    <property type="molecule type" value="Genomic_DNA"/>
</dbReference>
<dbReference type="SMART" id="SM00448">
    <property type="entry name" value="REC"/>
    <property type="match status" value="1"/>
</dbReference>
<keyword evidence="8 15" id="KW-0238">DNA-binding</keyword>
<dbReference type="PROSITE" id="PS50110">
    <property type="entry name" value="RESPONSE_REGULATORY"/>
    <property type="match status" value="1"/>
</dbReference>
<evidence type="ECO:0000256" key="6">
    <source>
        <dbReference type="ARBA" id="ARBA00023015"/>
    </source>
</evidence>
<feature type="domain" description="Response regulatory" evidence="16">
    <location>
        <begin position="3"/>
        <end position="116"/>
    </location>
</feature>
<evidence type="ECO:0000256" key="8">
    <source>
        <dbReference type="ARBA" id="ARBA00023125"/>
    </source>
</evidence>
<dbReference type="Pfam" id="PF00486">
    <property type="entry name" value="Trans_reg_C"/>
    <property type="match status" value="1"/>
</dbReference>
<dbReference type="OrthoDB" id="9790442at2"/>
<dbReference type="GO" id="GO:0005829">
    <property type="term" value="C:cytosol"/>
    <property type="evidence" value="ECO:0007669"/>
    <property type="project" value="TreeGrafter"/>
</dbReference>
<comment type="function">
    <text evidence="12">Member of the two-component regulatory system HssS/HssR involved in intracellular heme homeostasis and tempering of staphylococcal virulence. Phosphorylated HssR binds to a direct repeat sequence within hrtAB promoter and activates the expression of hrtAB, an efflux pump, in response to extracellular heme, hemin, hemoglobin or blood.</text>
</comment>
<evidence type="ECO:0000313" key="18">
    <source>
        <dbReference type="EMBL" id="RSU16895.1"/>
    </source>
</evidence>
<feature type="modified residue" description="4-aspartylphosphate" evidence="14">
    <location>
        <position position="52"/>
    </location>
</feature>
<dbReference type="FunFam" id="3.40.50.2300:FF:000001">
    <property type="entry name" value="DNA-binding response regulator PhoB"/>
    <property type="match status" value="1"/>
</dbReference>
<evidence type="ECO:0000256" key="12">
    <source>
        <dbReference type="ARBA" id="ARBA00037471"/>
    </source>
</evidence>
<dbReference type="GO" id="GO:0000976">
    <property type="term" value="F:transcription cis-regulatory region binding"/>
    <property type="evidence" value="ECO:0007669"/>
    <property type="project" value="TreeGrafter"/>
</dbReference>
<dbReference type="FunFam" id="1.10.10.10:FF:000018">
    <property type="entry name" value="DNA-binding response regulator ResD"/>
    <property type="match status" value="1"/>
</dbReference>
<dbReference type="Gene3D" id="6.10.250.690">
    <property type="match status" value="1"/>
</dbReference>
<dbReference type="CDD" id="cd00383">
    <property type="entry name" value="trans_reg_C"/>
    <property type="match status" value="1"/>
</dbReference>
<dbReference type="SUPFAM" id="SSF52172">
    <property type="entry name" value="CheY-like"/>
    <property type="match status" value="1"/>
</dbReference>
<evidence type="ECO:0000256" key="15">
    <source>
        <dbReference type="PROSITE-ProRule" id="PRU01091"/>
    </source>
</evidence>
<dbReference type="CDD" id="cd17574">
    <property type="entry name" value="REC_OmpR"/>
    <property type="match status" value="1"/>
</dbReference>
<evidence type="ECO:0000313" key="19">
    <source>
        <dbReference type="Proteomes" id="UP000288028"/>
    </source>
</evidence>
<dbReference type="RefSeq" id="WP_126791179.1">
    <property type="nucleotide sequence ID" value="NZ_CP060720.1"/>
</dbReference>
<evidence type="ECO:0000256" key="2">
    <source>
        <dbReference type="ARBA" id="ARBA00022490"/>
    </source>
</evidence>
<keyword evidence="19" id="KW-1185">Reference proteome</keyword>
<dbReference type="GO" id="GO:0071555">
    <property type="term" value="P:cell wall organization"/>
    <property type="evidence" value="ECO:0007669"/>
    <property type="project" value="UniProtKB-KW"/>
</dbReference>
<comment type="subcellular location">
    <subcellularLocation>
        <location evidence="1">Cytoplasm</location>
    </subcellularLocation>
</comment>
<keyword evidence="3" id="KW-0678">Repressor</keyword>
<evidence type="ECO:0000256" key="10">
    <source>
        <dbReference type="ARBA" id="ARBA00023163"/>
    </source>
</evidence>
<dbReference type="SMART" id="SM00862">
    <property type="entry name" value="Trans_reg_C"/>
    <property type="match status" value="1"/>
</dbReference>
<protein>
    <recommendedName>
        <fullName evidence="13">Heme response regulator HssR</fullName>
    </recommendedName>
</protein>
<dbReference type="PROSITE" id="PS51755">
    <property type="entry name" value="OMPR_PHOB"/>
    <property type="match status" value="1"/>
</dbReference>
<dbReference type="PANTHER" id="PTHR48111">
    <property type="entry name" value="REGULATOR OF RPOS"/>
    <property type="match status" value="1"/>
</dbReference>
<dbReference type="Gene3D" id="3.40.50.2300">
    <property type="match status" value="1"/>
</dbReference>
<dbReference type="GeneID" id="95579743"/>
<dbReference type="GO" id="GO:0006355">
    <property type="term" value="P:regulation of DNA-templated transcription"/>
    <property type="evidence" value="ECO:0007669"/>
    <property type="project" value="InterPro"/>
</dbReference>
<dbReference type="InterPro" id="IPR001789">
    <property type="entry name" value="Sig_transdc_resp-reg_receiver"/>
</dbReference>
<reference evidence="18 19" key="1">
    <citation type="submission" date="2017-05" db="EMBL/GenBank/DDBJ databases">
        <title>Vagococcus spp. assemblies.</title>
        <authorList>
            <person name="Gulvik C.A."/>
        </authorList>
    </citation>
    <scope>NUCLEOTIDE SEQUENCE [LARGE SCALE GENOMIC DNA]</scope>
    <source>
        <strain evidence="18 19">SS1714</strain>
    </source>
</reference>
<sequence length="224" mass="26084">MNRVLIVDDDKKILEFITIALENEHFEVYSAENGPEALNILEKTLVDLAIVDVMMPEMDGFELTEKIKGFLDIPVLFLTARGELSDKIKGFNLGADDYIVKPFLIEELILRMQTLLKRYRINQQLNISVGKLTLLTEEQLVKVNQHYLDLAPKEFQVLLYLANRKEKVVTREELITKLWGYDYEGDERTVDVHIKRVREKLLSEMSQVEIKTVRGVGYRLEEVR</sequence>
<evidence type="ECO:0000256" key="5">
    <source>
        <dbReference type="ARBA" id="ARBA00023012"/>
    </source>
</evidence>
<keyword evidence="6" id="KW-0805">Transcription regulation</keyword>
<dbReference type="GO" id="GO:0000156">
    <property type="term" value="F:phosphorelay response regulator activity"/>
    <property type="evidence" value="ECO:0007669"/>
    <property type="project" value="TreeGrafter"/>
</dbReference>
<organism evidence="18 19">
    <name type="scientific">Vagococcus carniphilus</name>
    <dbReference type="NCBI Taxonomy" id="218144"/>
    <lineage>
        <taxon>Bacteria</taxon>
        <taxon>Bacillati</taxon>
        <taxon>Bacillota</taxon>
        <taxon>Bacilli</taxon>
        <taxon>Lactobacillales</taxon>
        <taxon>Enterococcaceae</taxon>
        <taxon>Vagococcus</taxon>
    </lineage>
</organism>
<keyword evidence="10" id="KW-0804">Transcription</keyword>
<accession>A0A430B9A2</accession>
<keyword evidence="9" id="KW-0010">Activator</keyword>
<gene>
    <name evidence="18" type="ORF">CBF28_01535</name>
</gene>
<feature type="DNA-binding region" description="OmpR/PhoB-type" evidence="15">
    <location>
        <begin position="124"/>
        <end position="222"/>
    </location>
</feature>
<dbReference type="InterPro" id="IPR011006">
    <property type="entry name" value="CheY-like_superfamily"/>
</dbReference>
<keyword evidence="4 14" id="KW-0597">Phosphoprotein</keyword>
<evidence type="ECO:0000259" key="17">
    <source>
        <dbReference type="PROSITE" id="PS51755"/>
    </source>
</evidence>
<evidence type="ECO:0000256" key="7">
    <source>
        <dbReference type="ARBA" id="ARBA00023026"/>
    </source>
</evidence>
<keyword evidence="11" id="KW-0961">Cell wall biogenesis/degradation</keyword>
<keyword evidence="5" id="KW-0902">Two-component regulatory system</keyword>
<evidence type="ECO:0000256" key="11">
    <source>
        <dbReference type="ARBA" id="ARBA00023316"/>
    </source>
</evidence>